<accession>A0AAX0IZ72</accession>
<evidence type="ECO:0000313" key="2">
    <source>
        <dbReference type="Proteomes" id="UP000186159"/>
    </source>
</evidence>
<reference evidence="1 2" key="1">
    <citation type="submission" date="2015-09" db="EMBL/GenBank/DDBJ databases">
        <title>Genome sequencing of Corynebacterium diphtheriae Bv. Gravis strain DSM 44123.</title>
        <authorList>
            <person name="Sangal V."/>
            <person name="Burkovski A."/>
        </authorList>
    </citation>
    <scope>NUCLEOTIDE SEQUENCE [LARGE SCALE GENOMIC DNA]</scope>
    <source>
        <strain evidence="1 2">DSM 44123</strain>
    </source>
</reference>
<gene>
    <name evidence="1" type="ORF">AOT42_05410</name>
</gene>
<protein>
    <submittedName>
        <fullName evidence="1">Uncharacterized protein</fullName>
    </submittedName>
</protein>
<dbReference type="Proteomes" id="UP000186159">
    <property type="component" value="Unassembled WGS sequence"/>
</dbReference>
<dbReference type="EMBL" id="LJXR01000024">
    <property type="protein sequence ID" value="OKY21407.1"/>
    <property type="molecule type" value="Genomic_DNA"/>
</dbReference>
<sequence length="118" mass="13465">MFHHNRHDLALTIRLWARVLVSSILEVRTAIILQRLLINTLVKKRENFLAWRTHLRSALVILLTPLFIQVLQIGNNQRILGSEQGVQTRLGYISLTQNAINADHPNSLGGKKLRCAIQ</sequence>
<evidence type="ECO:0000313" key="1">
    <source>
        <dbReference type="EMBL" id="OKY21407.1"/>
    </source>
</evidence>
<dbReference type="AlphaFoldDB" id="A0AAX0IZ72"/>
<proteinExistence type="predicted"/>
<comment type="caution">
    <text evidence="1">The sequence shown here is derived from an EMBL/GenBank/DDBJ whole genome shotgun (WGS) entry which is preliminary data.</text>
</comment>
<organism evidence="1 2">
    <name type="scientific">Corynebacterium diphtheriae bv. gravis</name>
    <dbReference type="NCBI Taxonomy" id="1720349"/>
    <lineage>
        <taxon>Bacteria</taxon>
        <taxon>Bacillati</taxon>
        <taxon>Actinomycetota</taxon>
        <taxon>Actinomycetes</taxon>
        <taxon>Mycobacteriales</taxon>
        <taxon>Corynebacteriaceae</taxon>
        <taxon>Corynebacterium</taxon>
    </lineage>
</organism>
<name>A0AAX0IZ72_CORDP</name>